<dbReference type="NCBIfam" id="TIGR03696">
    <property type="entry name" value="Rhs_assc_core"/>
    <property type="match status" value="1"/>
</dbReference>
<gene>
    <name evidence="4" type="ORF">H9K75_05615</name>
</gene>
<dbReference type="EMBL" id="CP060783">
    <property type="protein sequence ID" value="QNP49486.1"/>
    <property type="molecule type" value="Genomic_DNA"/>
</dbReference>
<dbReference type="Proteomes" id="UP000516028">
    <property type="component" value="Chromosome"/>
</dbReference>
<protein>
    <submittedName>
        <fullName evidence="4">RHS domain-containing protein</fullName>
    </submittedName>
</protein>
<evidence type="ECO:0000256" key="1">
    <source>
        <dbReference type="ARBA" id="ARBA00022737"/>
    </source>
</evidence>
<feature type="domain" description="Teneurin-like YD-shell" evidence="3">
    <location>
        <begin position="63"/>
        <end position="136"/>
    </location>
</feature>
<evidence type="ECO:0000256" key="2">
    <source>
        <dbReference type="SAM" id="MobiDB-lite"/>
    </source>
</evidence>
<dbReference type="PANTHER" id="PTHR32305:SF15">
    <property type="entry name" value="PROTEIN RHSA-RELATED"/>
    <property type="match status" value="1"/>
</dbReference>
<dbReference type="InterPro" id="IPR050708">
    <property type="entry name" value="T6SS_VgrG/RHS"/>
</dbReference>
<dbReference type="Pfam" id="PF25023">
    <property type="entry name" value="TEN_YD-shell"/>
    <property type="match status" value="1"/>
</dbReference>
<dbReference type="PANTHER" id="PTHR32305">
    <property type="match status" value="1"/>
</dbReference>
<accession>A0A7H0GMH0</accession>
<evidence type="ECO:0000313" key="5">
    <source>
        <dbReference type="Proteomes" id="UP000516028"/>
    </source>
</evidence>
<name>A0A7H0GMH0_9BURK</name>
<evidence type="ECO:0000313" key="4">
    <source>
        <dbReference type="EMBL" id="QNP49486.1"/>
    </source>
</evidence>
<dbReference type="InterPro" id="IPR056823">
    <property type="entry name" value="TEN-like_YD-shell"/>
</dbReference>
<dbReference type="PRINTS" id="PR00394">
    <property type="entry name" value="RHSPROTEIN"/>
</dbReference>
<dbReference type="InterPro" id="IPR022385">
    <property type="entry name" value="Rhs_assc_core"/>
</dbReference>
<keyword evidence="5" id="KW-1185">Reference proteome</keyword>
<evidence type="ECO:0000259" key="3">
    <source>
        <dbReference type="Pfam" id="PF25023"/>
    </source>
</evidence>
<dbReference type="RefSeq" id="WP_187725075.1">
    <property type="nucleotide sequence ID" value="NZ_CP060783.1"/>
</dbReference>
<dbReference type="KEGG" id="daer:H9K75_05615"/>
<feature type="compositionally biased region" description="Basic and acidic residues" evidence="2">
    <location>
        <begin position="229"/>
        <end position="240"/>
    </location>
</feature>
<dbReference type="Gene3D" id="2.180.10.10">
    <property type="entry name" value="RHS repeat-associated core"/>
    <property type="match status" value="1"/>
</dbReference>
<sequence>MQGIRLDRETQSVLTLLERELRHDKLSAFSIEWMRTLQISPESLMSMLETEFSIQEKRLDLYLCDHLGAPISIINTEGLIDWSVQIDPWGKAIEGRIENDDQPIKLPGQFYDAESSLIYNRHRYYHSELSKYLEQDPMGLSGGLNPYSYAFNSPLNFIDPTGLQVPVPLPPIPVPGVPNPSLDAQRELADRLSRKYRKNDDEGKTYQTYTRRHTLQGLCYSGRTSGYDSPEKNVEERGKQQTDLNEEGFLPRSWIDLHLIPMPYVVVNSK</sequence>
<feature type="region of interest" description="Disordered" evidence="2">
    <location>
        <begin position="221"/>
        <end position="244"/>
    </location>
</feature>
<reference evidence="4 5" key="1">
    <citation type="submission" date="2020-08" db="EMBL/GenBank/DDBJ databases">
        <title>Genome sequence of Diaphorobacter aerolatus KACC 16536T.</title>
        <authorList>
            <person name="Hyun D.-W."/>
            <person name="Bae J.-W."/>
        </authorList>
    </citation>
    <scope>NUCLEOTIDE SEQUENCE [LARGE SCALE GENOMIC DNA]</scope>
    <source>
        <strain evidence="4 5">KACC 16536</strain>
    </source>
</reference>
<keyword evidence="1" id="KW-0677">Repeat</keyword>
<organism evidence="4 5">
    <name type="scientific">Diaphorobacter aerolatus</name>
    <dbReference type="NCBI Taxonomy" id="1288495"/>
    <lineage>
        <taxon>Bacteria</taxon>
        <taxon>Pseudomonadati</taxon>
        <taxon>Pseudomonadota</taxon>
        <taxon>Betaproteobacteria</taxon>
        <taxon>Burkholderiales</taxon>
        <taxon>Comamonadaceae</taxon>
        <taxon>Diaphorobacter</taxon>
    </lineage>
</organism>
<dbReference type="AlphaFoldDB" id="A0A7H0GMH0"/>
<proteinExistence type="predicted"/>